<evidence type="ECO:0000313" key="5">
    <source>
        <dbReference type="EMBL" id="MFC5590467.1"/>
    </source>
</evidence>
<dbReference type="SMART" id="SM00345">
    <property type="entry name" value="HTH_GNTR"/>
    <property type="match status" value="1"/>
</dbReference>
<dbReference type="SUPFAM" id="SSF48008">
    <property type="entry name" value="GntR ligand-binding domain-like"/>
    <property type="match status" value="1"/>
</dbReference>
<dbReference type="Gene3D" id="1.20.120.530">
    <property type="entry name" value="GntR ligand-binding domain-like"/>
    <property type="match status" value="1"/>
</dbReference>
<dbReference type="SMART" id="SM00895">
    <property type="entry name" value="FCD"/>
    <property type="match status" value="1"/>
</dbReference>
<dbReference type="InterPro" id="IPR036388">
    <property type="entry name" value="WH-like_DNA-bd_sf"/>
</dbReference>
<sequence length="229" mass="25900">MPIPTDLSKPVRKTAKENAFEQLQDWIIDGTLQPGEKLNDTELAQALGVSRTPIRESLQLLEVQRFVKMYPGKATQVTEVEKESISDLLPPLAALQALSAELAIPNLTPETIELLEHTNKRFADAVLAEDYFSALKIDEEFHQIIVDTANNPYIKTTVPTLQVHVRRLFFHNSIVLTKDSIEEHTRIIELMKQGDAEGVSAIMRNNWVRAIDEFHHLNENTAKKPVSSR</sequence>
<organism evidence="5 6">
    <name type="scientific">Sporosarcina soli</name>
    <dbReference type="NCBI Taxonomy" id="334736"/>
    <lineage>
        <taxon>Bacteria</taxon>
        <taxon>Bacillati</taxon>
        <taxon>Bacillota</taxon>
        <taxon>Bacilli</taxon>
        <taxon>Bacillales</taxon>
        <taxon>Caryophanaceae</taxon>
        <taxon>Sporosarcina</taxon>
    </lineage>
</organism>
<comment type="caution">
    <text evidence="5">The sequence shown here is derived from an EMBL/GenBank/DDBJ whole genome shotgun (WGS) entry which is preliminary data.</text>
</comment>
<proteinExistence type="predicted"/>
<evidence type="ECO:0000256" key="1">
    <source>
        <dbReference type="ARBA" id="ARBA00023015"/>
    </source>
</evidence>
<dbReference type="PANTHER" id="PTHR43537:SF24">
    <property type="entry name" value="GLUCONATE OPERON TRANSCRIPTIONAL REPRESSOR"/>
    <property type="match status" value="1"/>
</dbReference>
<dbReference type="InterPro" id="IPR036390">
    <property type="entry name" value="WH_DNA-bd_sf"/>
</dbReference>
<dbReference type="CDD" id="cd07377">
    <property type="entry name" value="WHTH_GntR"/>
    <property type="match status" value="1"/>
</dbReference>
<dbReference type="Pfam" id="PF00392">
    <property type="entry name" value="GntR"/>
    <property type="match status" value="1"/>
</dbReference>
<feature type="domain" description="HTH gntR-type" evidence="4">
    <location>
        <begin position="13"/>
        <end position="80"/>
    </location>
</feature>
<keyword evidence="2" id="KW-0238">DNA-binding</keyword>
<dbReference type="PANTHER" id="PTHR43537">
    <property type="entry name" value="TRANSCRIPTIONAL REGULATOR, GNTR FAMILY"/>
    <property type="match status" value="1"/>
</dbReference>
<evidence type="ECO:0000256" key="2">
    <source>
        <dbReference type="ARBA" id="ARBA00023125"/>
    </source>
</evidence>
<dbReference type="Gene3D" id="1.10.10.10">
    <property type="entry name" value="Winged helix-like DNA-binding domain superfamily/Winged helix DNA-binding domain"/>
    <property type="match status" value="1"/>
</dbReference>
<evidence type="ECO:0000256" key="3">
    <source>
        <dbReference type="ARBA" id="ARBA00023163"/>
    </source>
</evidence>
<keyword evidence="3" id="KW-0804">Transcription</keyword>
<keyword evidence="1" id="KW-0805">Transcription regulation</keyword>
<dbReference type="RefSeq" id="WP_381436979.1">
    <property type="nucleotide sequence ID" value="NZ_JBHSNO010000008.1"/>
</dbReference>
<dbReference type="InterPro" id="IPR008920">
    <property type="entry name" value="TF_FadR/GntR_C"/>
</dbReference>
<keyword evidence="6" id="KW-1185">Reference proteome</keyword>
<accession>A0ABW0TMS0</accession>
<reference evidence="6" key="1">
    <citation type="journal article" date="2019" name="Int. J. Syst. Evol. Microbiol.">
        <title>The Global Catalogue of Microorganisms (GCM) 10K type strain sequencing project: providing services to taxonomists for standard genome sequencing and annotation.</title>
        <authorList>
            <consortium name="The Broad Institute Genomics Platform"/>
            <consortium name="The Broad Institute Genome Sequencing Center for Infectious Disease"/>
            <person name="Wu L."/>
            <person name="Ma J."/>
        </authorList>
    </citation>
    <scope>NUCLEOTIDE SEQUENCE [LARGE SCALE GENOMIC DNA]</scope>
    <source>
        <strain evidence="6">CGMCC 4.1434</strain>
    </source>
</reference>
<dbReference type="Pfam" id="PF07729">
    <property type="entry name" value="FCD"/>
    <property type="match status" value="1"/>
</dbReference>
<dbReference type="InterPro" id="IPR000524">
    <property type="entry name" value="Tscrpt_reg_HTH_GntR"/>
</dbReference>
<name>A0ABW0TMS0_9BACL</name>
<dbReference type="InterPro" id="IPR011711">
    <property type="entry name" value="GntR_C"/>
</dbReference>
<evidence type="ECO:0000259" key="4">
    <source>
        <dbReference type="PROSITE" id="PS50949"/>
    </source>
</evidence>
<gene>
    <name evidence="5" type="ORF">ACFPRA_16295</name>
</gene>
<protein>
    <submittedName>
        <fullName evidence="5">GntR family transcriptional regulator</fullName>
    </submittedName>
</protein>
<dbReference type="SUPFAM" id="SSF46785">
    <property type="entry name" value="Winged helix' DNA-binding domain"/>
    <property type="match status" value="1"/>
</dbReference>
<evidence type="ECO:0000313" key="6">
    <source>
        <dbReference type="Proteomes" id="UP001596109"/>
    </source>
</evidence>
<dbReference type="EMBL" id="JBHSNO010000008">
    <property type="protein sequence ID" value="MFC5590467.1"/>
    <property type="molecule type" value="Genomic_DNA"/>
</dbReference>
<dbReference type="PROSITE" id="PS50949">
    <property type="entry name" value="HTH_GNTR"/>
    <property type="match status" value="1"/>
</dbReference>
<dbReference type="Proteomes" id="UP001596109">
    <property type="component" value="Unassembled WGS sequence"/>
</dbReference>